<name>A0AAN6YC74_9PEZI</name>
<evidence type="ECO:0000259" key="2">
    <source>
        <dbReference type="PROSITE" id="PS50404"/>
    </source>
</evidence>
<dbReference type="PROSITE" id="PS50404">
    <property type="entry name" value="GST_NTER"/>
    <property type="match status" value="1"/>
</dbReference>
<proteinExistence type="inferred from homology"/>
<dbReference type="SUPFAM" id="SSF52833">
    <property type="entry name" value="Thioredoxin-like"/>
    <property type="match status" value="1"/>
</dbReference>
<dbReference type="CDD" id="cd03046">
    <property type="entry name" value="GST_N_GTT1_like"/>
    <property type="match status" value="1"/>
</dbReference>
<dbReference type="AlphaFoldDB" id="A0AAN6YC74"/>
<reference evidence="3" key="2">
    <citation type="submission" date="2023-05" db="EMBL/GenBank/DDBJ databases">
        <authorList>
            <consortium name="Lawrence Berkeley National Laboratory"/>
            <person name="Steindorff A."/>
            <person name="Hensen N."/>
            <person name="Bonometti L."/>
            <person name="Westerberg I."/>
            <person name="Brannstrom I.O."/>
            <person name="Guillou S."/>
            <person name="Cros-Aarteil S."/>
            <person name="Calhoun S."/>
            <person name="Haridas S."/>
            <person name="Kuo A."/>
            <person name="Mondo S."/>
            <person name="Pangilinan J."/>
            <person name="Riley R."/>
            <person name="Labutti K."/>
            <person name="Andreopoulos B."/>
            <person name="Lipzen A."/>
            <person name="Chen C."/>
            <person name="Yanf M."/>
            <person name="Daum C."/>
            <person name="Ng V."/>
            <person name="Clum A."/>
            <person name="Ohm R."/>
            <person name="Martin F."/>
            <person name="Silar P."/>
            <person name="Natvig D."/>
            <person name="Lalanne C."/>
            <person name="Gautier V."/>
            <person name="Ament-Velasquez S.L."/>
            <person name="Kruys A."/>
            <person name="Hutchinson M.I."/>
            <person name="Powell A.J."/>
            <person name="Barry K."/>
            <person name="Miller A.N."/>
            <person name="Grigoriev I.V."/>
            <person name="Debuchy R."/>
            <person name="Gladieux P."/>
            <person name="Thoren M.H."/>
            <person name="Johannesson H."/>
        </authorList>
    </citation>
    <scope>NUCLEOTIDE SEQUENCE</scope>
    <source>
        <strain evidence="3">PSN293</strain>
    </source>
</reference>
<dbReference type="SFLD" id="SFLDG00358">
    <property type="entry name" value="Main_(cytGST)"/>
    <property type="match status" value="1"/>
</dbReference>
<feature type="domain" description="GST N-terminal" evidence="2">
    <location>
        <begin position="9"/>
        <end position="99"/>
    </location>
</feature>
<dbReference type="SFLD" id="SFLDS00019">
    <property type="entry name" value="Glutathione_Transferase_(cytos"/>
    <property type="match status" value="1"/>
</dbReference>
<gene>
    <name evidence="3" type="ORF">QBC37DRAFT_438604</name>
</gene>
<evidence type="ECO:0000256" key="1">
    <source>
        <dbReference type="ARBA" id="ARBA00007409"/>
    </source>
</evidence>
<sequence>MASTDKKDQPKIKVYWLNESRAQRLIWLLEELHLDYETAIFYRDKDMMAPPELQEIHPLGKAPIVTIQSPSINNGEKPLVLAESGFIMQYLTEHFAKSSPNPTLIPQRWKPGQEGQLGGETESYLRYQYFLHYPEGSLQPSLLVSIVLDIMKSNKMPFPVRPITSFVASKFFSAFVIPHINTDLAFLEKQLETAPDGGGYICGSHLTPADILLTFPLQLTKDRIGKVDASIHAKYPKLWAYLERLKGEEGYKRADRRIEEAEKADKCGGKK</sequence>
<dbReference type="InterPro" id="IPR040079">
    <property type="entry name" value="Glutathione_S-Trfase"/>
</dbReference>
<dbReference type="Pfam" id="PF14497">
    <property type="entry name" value="GST_C_3"/>
    <property type="match status" value="1"/>
</dbReference>
<dbReference type="InterPro" id="IPR036249">
    <property type="entry name" value="Thioredoxin-like_sf"/>
</dbReference>
<evidence type="ECO:0000313" key="4">
    <source>
        <dbReference type="Proteomes" id="UP001301769"/>
    </source>
</evidence>
<protein>
    <submittedName>
        <fullName evidence="3">Glutathione S-transferase 1</fullName>
    </submittedName>
</protein>
<dbReference type="InterPro" id="IPR036282">
    <property type="entry name" value="Glutathione-S-Trfase_C_sf"/>
</dbReference>
<comment type="caution">
    <text evidence="3">The sequence shown here is derived from an EMBL/GenBank/DDBJ whole genome shotgun (WGS) entry which is preliminary data.</text>
</comment>
<organism evidence="3 4">
    <name type="scientific">Rhypophila decipiens</name>
    <dbReference type="NCBI Taxonomy" id="261697"/>
    <lineage>
        <taxon>Eukaryota</taxon>
        <taxon>Fungi</taxon>
        <taxon>Dikarya</taxon>
        <taxon>Ascomycota</taxon>
        <taxon>Pezizomycotina</taxon>
        <taxon>Sordariomycetes</taxon>
        <taxon>Sordariomycetidae</taxon>
        <taxon>Sordariales</taxon>
        <taxon>Naviculisporaceae</taxon>
        <taxon>Rhypophila</taxon>
    </lineage>
</organism>
<reference evidence="3" key="1">
    <citation type="journal article" date="2023" name="Mol. Phylogenet. Evol.">
        <title>Genome-scale phylogeny and comparative genomics of the fungal order Sordariales.</title>
        <authorList>
            <person name="Hensen N."/>
            <person name="Bonometti L."/>
            <person name="Westerberg I."/>
            <person name="Brannstrom I.O."/>
            <person name="Guillou S."/>
            <person name="Cros-Aarteil S."/>
            <person name="Calhoun S."/>
            <person name="Haridas S."/>
            <person name="Kuo A."/>
            <person name="Mondo S."/>
            <person name="Pangilinan J."/>
            <person name="Riley R."/>
            <person name="LaButti K."/>
            <person name="Andreopoulos B."/>
            <person name="Lipzen A."/>
            <person name="Chen C."/>
            <person name="Yan M."/>
            <person name="Daum C."/>
            <person name="Ng V."/>
            <person name="Clum A."/>
            <person name="Steindorff A."/>
            <person name="Ohm R.A."/>
            <person name="Martin F."/>
            <person name="Silar P."/>
            <person name="Natvig D.O."/>
            <person name="Lalanne C."/>
            <person name="Gautier V."/>
            <person name="Ament-Velasquez S.L."/>
            <person name="Kruys A."/>
            <person name="Hutchinson M.I."/>
            <person name="Powell A.J."/>
            <person name="Barry K."/>
            <person name="Miller A.N."/>
            <person name="Grigoriev I.V."/>
            <person name="Debuchy R."/>
            <person name="Gladieux P."/>
            <person name="Hiltunen Thoren M."/>
            <person name="Johannesson H."/>
        </authorList>
    </citation>
    <scope>NUCLEOTIDE SEQUENCE</scope>
    <source>
        <strain evidence="3">PSN293</strain>
    </source>
</reference>
<dbReference type="Gene3D" id="3.40.30.10">
    <property type="entry name" value="Glutaredoxin"/>
    <property type="match status" value="1"/>
</dbReference>
<dbReference type="SUPFAM" id="SSF47616">
    <property type="entry name" value="GST C-terminal domain-like"/>
    <property type="match status" value="1"/>
</dbReference>
<dbReference type="PANTHER" id="PTHR44051">
    <property type="entry name" value="GLUTATHIONE S-TRANSFERASE-RELATED"/>
    <property type="match status" value="1"/>
</dbReference>
<evidence type="ECO:0000313" key="3">
    <source>
        <dbReference type="EMBL" id="KAK4216633.1"/>
    </source>
</evidence>
<keyword evidence="4" id="KW-1185">Reference proteome</keyword>
<dbReference type="Proteomes" id="UP001301769">
    <property type="component" value="Unassembled WGS sequence"/>
</dbReference>
<accession>A0AAN6YC74</accession>
<dbReference type="EMBL" id="MU858066">
    <property type="protein sequence ID" value="KAK4216633.1"/>
    <property type="molecule type" value="Genomic_DNA"/>
</dbReference>
<dbReference type="PANTHER" id="PTHR44051:SF9">
    <property type="entry name" value="GLUTATHIONE S-TRANSFERASE 1"/>
    <property type="match status" value="1"/>
</dbReference>
<dbReference type="Gene3D" id="1.20.1050.10">
    <property type="match status" value="1"/>
</dbReference>
<dbReference type="InterPro" id="IPR004045">
    <property type="entry name" value="Glutathione_S-Trfase_N"/>
</dbReference>
<comment type="similarity">
    <text evidence="1">Belongs to the GST superfamily.</text>
</comment>
<dbReference type="Pfam" id="PF13409">
    <property type="entry name" value="GST_N_2"/>
    <property type="match status" value="1"/>
</dbReference>
<dbReference type="InterPro" id="IPR004046">
    <property type="entry name" value="GST_C"/>
</dbReference>